<gene>
    <name evidence="1" type="ORF">AK812_SmicGene14024</name>
</gene>
<accession>A0A1Q9E6N2</accession>
<reference evidence="1 2" key="1">
    <citation type="submission" date="2016-02" db="EMBL/GenBank/DDBJ databases">
        <title>Genome analysis of coral dinoflagellate symbionts highlights evolutionary adaptations to a symbiotic lifestyle.</title>
        <authorList>
            <person name="Aranda M."/>
            <person name="Li Y."/>
            <person name="Liew Y.J."/>
            <person name="Baumgarten S."/>
            <person name="Simakov O."/>
            <person name="Wilson M."/>
            <person name="Piel J."/>
            <person name="Ashoor H."/>
            <person name="Bougouffa S."/>
            <person name="Bajic V.B."/>
            <person name="Ryu T."/>
            <person name="Ravasi T."/>
            <person name="Bayer T."/>
            <person name="Micklem G."/>
            <person name="Kim H."/>
            <person name="Bhak J."/>
            <person name="Lajeunesse T.C."/>
            <person name="Voolstra C.R."/>
        </authorList>
    </citation>
    <scope>NUCLEOTIDE SEQUENCE [LARGE SCALE GENOMIC DNA]</scope>
    <source>
        <strain evidence="1 2">CCMP2467</strain>
    </source>
</reference>
<dbReference type="OrthoDB" id="411608at2759"/>
<name>A0A1Q9E6N2_SYMMI</name>
<dbReference type="Proteomes" id="UP000186817">
    <property type="component" value="Unassembled WGS sequence"/>
</dbReference>
<organism evidence="1 2">
    <name type="scientific">Symbiodinium microadriaticum</name>
    <name type="common">Dinoflagellate</name>
    <name type="synonym">Zooxanthella microadriatica</name>
    <dbReference type="NCBI Taxonomy" id="2951"/>
    <lineage>
        <taxon>Eukaryota</taxon>
        <taxon>Sar</taxon>
        <taxon>Alveolata</taxon>
        <taxon>Dinophyceae</taxon>
        <taxon>Suessiales</taxon>
        <taxon>Symbiodiniaceae</taxon>
        <taxon>Symbiodinium</taxon>
    </lineage>
</organism>
<comment type="caution">
    <text evidence="1">The sequence shown here is derived from an EMBL/GenBank/DDBJ whole genome shotgun (WGS) entry which is preliminary data.</text>
</comment>
<protein>
    <submittedName>
        <fullName evidence="1">Uncharacterized protein</fullName>
    </submittedName>
</protein>
<proteinExistence type="predicted"/>
<sequence length="319" mass="36449">MNGLTSSHIVRKPMVFVGHEAERRLDKYRQKFEAHKSHADISDAGVALVLLTFSALVTVSQCRVLRKRLCEYLKFKKLPTKPFRVLSPDDSCAGPLRQVLVAAINRSAAWNQAEKQWLRSQIRVQPGRAETFKSKWNHVATARNTSTNTIMQTSEEFQLSVLDGTVLHKLEKNWDVQYRPNVAEKVTWTIKAADEAWTNAGCQHFPSRALREDVCRSVQKSMRLSRTCKRQQKSSTAYLEHTKQMRFFLKHAAVVPDDKERTTAWCLAPVAYQLLCILFVLVSDTWYFVQYSRQSANQILFDRVSAVLGGYEKPGGANE</sequence>
<evidence type="ECO:0000313" key="2">
    <source>
        <dbReference type="Proteomes" id="UP000186817"/>
    </source>
</evidence>
<keyword evidence="2" id="KW-1185">Reference proteome</keyword>
<dbReference type="EMBL" id="LSRX01000247">
    <property type="protein sequence ID" value="OLQ03068.1"/>
    <property type="molecule type" value="Genomic_DNA"/>
</dbReference>
<evidence type="ECO:0000313" key="1">
    <source>
        <dbReference type="EMBL" id="OLQ03068.1"/>
    </source>
</evidence>
<dbReference type="AlphaFoldDB" id="A0A1Q9E6N2"/>